<evidence type="ECO:0000313" key="2">
    <source>
        <dbReference type="Proteomes" id="UP001162483"/>
    </source>
</evidence>
<reference evidence="1" key="1">
    <citation type="submission" date="2023-05" db="EMBL/GenBank/DDBJ databases">
        <authorList>
            <person name="Stuckert A."/>
        </authorList>
    </citation>
    <scope>NUCLEOTIDE SEQUENCE</scope>
</reference>
<protein>
    <submittedName>
        <fullName evidence="1">Uncharacterized protein</fullName>
    </submittedName>
</protein>
<organism evidence="1 2">
    <name type="scientific">Staurois parvus</name>
    <dbReference type="NCBI Taxonomy" id="386267"/>
    <lineage>
        <taxon>Eukaryota</taxon>
        <taxon>Metazoa</taxon>
        <taxon>Chordata</taxon>
        <taxon>Craniata</taxon>
        <taxon>Vertebrata</taxon>
        <taxon>Euteleostomi</taxon>
        <taxon>Amphibia</taxon>
        <taxon>Batrachia</taxon>
        <taxon>Anura</taxon>
        <taxon>Neobatrachia</taxon>
        <taxon>Ranoidea</taxon>
        <taxon>Ranidae</taxon>
        <taxon>Staurois</taxon>
    </lineage>
</organism>
<dbReference type="EMBL" id="CATNWA010018507">
    <property type="protein sequence ID" value="CAI9607824.1"/>
    <property type="molecule type" value="Genomic_DNA"/>
</dbReference>
<proteinExistence type="predicted"/>
<comment type="caution">
    <text evidence="1">The sequence shown here is derived from an EMBL/GenBank/DDBJ whole genome shotgun (WGS) entry which is preliminary data.</text>
</comment>
<gene>
    <name evidence="1" type="ORF">SPARVUS_LOCUS14005493</name>
</gene>
<sequence>MGTRWDLREAAGCLMVYAEPNSLLLRDVRCCKGVSVFLSLARKGELYWGRGRGGVG</sequence>
<name>A0ABN9GF80_9NEOB</name>
<dbReference type="Proteomes" id="UP001162483">
    <property type="component" value="Unassembled WGS sequence"/>
</dbReference>
<evidence type="ECO:0000313" key="1">
    <source>
        <dbReference type="EMBL" id="CAI9607824.1"/>
    </source>
</evidence>
<keyword evidence="2" id="KW-1185">Reference proteome</keyword>
<accession>A0ABN9GF80</accession>